<dbReference type="Proteomes" id="UP001524642">
    <property type="component" value="Unassembled WGS sequence"/>
</dbReference>
<name>A0ABT1X2K3_9PROT</name>
<dbReference type="Pfam" id="PF10531">
    <property type="entry name" value="SLBB"/>
    <property type="match status" value="1"/>
</dbReference>
<evidence type="ECO:0000313" key="4">
    <source>
        <dbReference type="EMBL" id="MCR0982326.1"/>
    </source>
</evidence>
<sequence>MRLTMRFPAYLLLGLLAACTTQELRPVPNEPQGFAPWTETTPVYRFGAGDRVRVQFLLTPEMNETSLIAPDGTISTRATGSLAAAGLTAKELEAAITRASRRVLNHPIVTAALEDAGGATVLVGGAVKQPGAVPLRRPSGSLEVIIQAGGFEQDARMNEVVLIRRGPDNRPMLRTLDVRGFIQTASAEPGQPGNDIPLFPGDIVYVPRSRIGEINQWVDQYINRLIPFQRTFSYAVNRSSAVPF</sequence>
<comment type="caution">
    <text evidence="4">The sequence shown here is derived from an EMBL/GenBank/DDBJ whole genome shotgun (WGS) entry which is preliminary data.</text>
</comment>
<dbReference type="Gene3D" id="3.10.560.10">
    <property type="entry name" value="Outer membrane lipoprotein wza domain like"/>
    <property type="match status" value="1"/>
</dbReference>
<evidence type="ECO:0000259" key="2">
    <source>
        <dbReference type="Pfam" id="PF02563"/>
    </source>
</evidence>
<organism evidence="4 5">
    <name type="scientific">Roseomonas populi</name>
    <dbReference type="NCBI Taxonomy" id="3121582"/>
    <lineage>
        <taxon>Bacteria</taxon>
        <taxon>Pseudomonadati</taxon>
        <taxon>Pseudomonadota</taxon>
        <taxon>Alphaproteobacteria</taxon>
        <taxon>Acetobacterales</taxon>
        <taxon>Roseomonadaceae</taxon>
        <taxon>Roseomonas</taxon>
    </lineage>
</organism>
<evidence type="ECO:0000313" key="5">
    <source>
        <dbReference type="Proteomes" id="UP001524642"/>
    </source>
</evidence>
<evidence type="ECO:0000259" key="3">
    <source>
        <dbReference type="Pfam" id="PF10531"/>
    </source>
</evidence>
<dbReference type="PROSITE" id="PS51257">
    <property type="entry name" value="PROKAR_LIPOPROTEIN"/>
    <property type="match status" value="1"/>
</dbReference>
<dbReference type="InterPro" id="IPR049712">
    <property type="entry name" value="Poly_export"/>
</dbReference>
<keyword evidence="5" id="KW-1185">Reference proteome</keyword>
<dbReference type="InterPro" id="IPR019554">
    <property type="entry name" value="Soluble_ligand-bd"/>
</dbReference>
<dbReference type="InterPro" id="IPR003715">
    <property type="entry name" value="Poly_export_N"/>
</dbReference>
<dbReference type="PANTHER" id="PTHR33619">
    <property type="entry name" value="POLYSACCHARIDE EXPORT PROTEIN GFCE-RELATED"/>
    <property type="match status" value="1"/>
</dbReference>
<dbReference type="RefSeq" id="WP_257715998.1">
    <property type="nucleotide sequence ID" value="NZ_JANJOU010000007.1"/>
</dbReference>
<feature type="domain" description="Soluble ligand binding" evidence="3">
    <location>
        <begin position="121"/>
        <end position="172"/>
    </location>
</feature>
<dbReference type="Pfam" id="PF02563">
    <property type="entry name" value="Poly_export"/>
    <property type="match status" value="1"/>
</dbReference>
<gene>
    <name evidence="4" type="ORF">NRP21_09730</name>
</gene>
<protein>
    <submittedName>
        <fullName evidence="4">Polysaccharide export protein</fullName>
    </submittedName>
</protein>
<dbReference type="Gene3D" id="3.30.1950.10">
    <property type="entry name" value="wza like domain"/>
    <property type="match status" value="1"/>
</dbReference>
<keyword evidence="1" id="KW-0732">Signal</keyword>
<accession>A0ABT1X2K3</accession>
<dbReference type="EMBL" id="JANJOU010000007">
    <property type="protein sequence ID" value="MCR0982326.1"/>
    <property type="molecule type" value="Genomic_DNA"/>
</dbReference>
<proteinExistence type="predicted"/>
<dbReference type="PANTHER" id="PTHR33619:SF3">
    <property type="entry name" value="POLYSACCHARIDE EXPORT PROTEIN GFCE-RELATED"/>
    <property type="match status" value="1"/>
</dbReference>
<evidence type="ECO:0000256" key="1">
    <source>
        <dbReference type="ARBA" id="ARBA00022729"/>
    </source>
</evidence>
<reference evidence="4 5" key="1">
    <citation type="submission" date="2022-06" db="EMBL/GenBank/DDBJ databases">
        <title>Roseomonas CN29.</title>
        <authorList>
            <person name="Cheng Y."/>
            <person name="He X."/>
        </authorList>
    </citation>
    <scope>NUCLEOTIDE SEQUENCE [LARGE SCALE GENOMIC DNA]</scope>
    <source>
        <strain evidence="4 5">CN29</strain>
    </source>
</reference>
<feature type="domain" description="Polysaccharide export protein N-terminal" evidence="2">
    <location>
        <begin position="40"/>
        <end position="112"/>
    </location>
</feature>